<proteinExistence type="predicted"/>
<sequence length="87" mass="9332">MQEYEDDLPAGRDTNMKVSAILIITAASATLAAPVAAPDPGVAPAPVQSYSSYGTYNNTPPAYGSYSPYSNYGAYKRAVEWVKSFFQ</sequence>
<dbReference type="EMBL" id="MU842825">
    <property type="protein sequence ID" value="KAK2033011.1"/>
    <property type="molecule type" value="Genomic_DNA"/>
</dbReference>
<gene>
    <name evidence="1" type="ORF">LX32DRAFT_725437</name>
</gene>
<protein>
    <submittedName>
        <fullName evidence="1">Uncharacterized protein</fullName>
    </submittedName>
</protein>
<accession>A0AAD9M3J0</accession>
<name>A0AAD9M3J0_9PEZI</name>
<dbReference type="AlphaFoldDB" id="A0AAD9M3J0"/>
<organism evidence="1 2">
    <name type="scientific">Colletotrichum zoysiae</name>
    <dbReference type="NCBI Taxonomy" id="1216348"/>
    <lineage>
        <taxon>Eukaryota</taxon>
        <taxon>Fungi</taxon>
        <taxon>Dikarya</taxon>
        <taxon>Ascomycota</taxon>
        <taxon>Pezizomycotina</taxon>
        <taxon>Sordariomycetes</taxon>
        <taxon>Hypocreomycetidae</taxon>
        <taxon>Glomerellales</taxon>
        <taxon>Glomerellaceae</taxon>
        <taxon>Colletotrichum</taxon>
        <taxon>Colletotrichum graminicola species complex</taxon>
    </lineage>
</organism>
<dbReference type="Proteomes" id="UP001232148">
    <property type="component" value="Unassembled WGS sequence"/>
</dbReference>
<reference evidence="1" key="1">
    <citation type="submission" date="2021-06" db="EMBL/GenBank/DDBJ databases">
        <title>Comparative genomics, transcriptomics and evolutionary studies reveal genomic signatures of adaptation to plant cell wall in hemibiotrophic fungi.</title>
        <authorList>
            <consortium name="DOE Joint Genome Institute"/>
            <person name="Baroncelli R."/>
            <person name="Diaz J.F."/>
            <person name="Benocci T."/>
            <person name="Peng M."/>
            <person name="Battaglia E."/>
            <person name="Haridas S."/>
            <person name="Andreopoulos W."/>
            <person name="Labutti K."/>
            <person name="Pangilinan J."/>
            <person name="Floch G.L."/>
            <person name="Makela M.R."/>
            <person name="Henrissat B."/>
            <person name="Grigoriev I.V."/>
            <person name="Crouch J.A."/>
            <person name="De Vries R.P."/>
            <person name="Sukno S.A."/>
            <person name="Thon M.R."/>
        </authorList>
    </citation>
    <scope>NUCLEOTIDE SEQUENCE</scope>
    <source>
        <strain evidence="1">MAFF235873</strain>
    </source>
</reference>
<comment type="caution">
    <text evidence="1">The sequence shown here is derived from an EMBL/GenBank/DDBJ whole genome shotgun (WGS) entry which is preliminary data.</text>
</comment>
<evidence type="ECO:0000313" key="1">
    <source>
        <dbReference type="EMBL" id="KAK2033011.1"/>
    </source>
</evidence>
<evidence type="ECO:0000313" key="2">
    <source>
        <dbReference type="Proteomes" id="UP001232148"/>
    </source>
</evidence>
<keyword evidence="2" id="KW-1185">Reference proteome</keyword>